<comment type="caution">
    <text evidence="1">The sequence shown here is derived from an EMBL/GenBank/DDBJ whole genome shotgun (WGS) entry which is preliminary data.</text>
</comment>
<protein>
    <submittedName>
        <fullName evidence="1">Uncharacterized protein</fullName>
    </submittedName>
</protein>
<reference evidence="1" key="2">
    <citation type="submission" date="2013-06" db="EMBL/GenBank/DDBJ databases">
        <title>Draft genome sequence of Clostridium hylemonae (DSM 15053).</title>
        <authorList>
            <person name="Sudarsanam P."/>
            <person name="Ley R."/>
            <person name="Guruge J."/>
            <person name="Turnbaugh P.J."/>
            <person name="Mahowald M."/>
            <person name="Liep D."/>
            <person name="Gordon J."/>
        </authorList>
    </citation>
    <scope>NUCLEOTIDE SEQUENCE</scope>
    <source>
        <strain evidence="1">DSM 15053</strain>
    </source>
</reference>
<organism evidence="1 2">
    <name type="scientific">[Clostridium] hylemonae DSM 15053</name>
    <dbReference type="NCBI Taxonomy" id="553973"/>
    <lineage>
        <taxon>Bacteria</taxon>
        <taxon>Bacillati</taxon>
        <taxon>Bacillota</taxon>
        <taxon>Clostridia</taxon>
        <taxon>Lachnospirales</taxon>
        <taxon>Lachnospiraceae</taxon>
    </lineage>
</organism>
<reference evidence="1" key="1">
    <citation type="submission" date="2009-02" db="EMBL/GenBank/DDBJ databases">
        <authorList>
            <person name="Fulton L."/>
            <person name="Clifton S."/>
            <person name="Fulton B."/>
            <person name="Xu J."/>
            <person name="Minx P."/>
            <person name="Pepin K.H."/>
            <person name="Johnson M."/>
            <person name="Bhonagiri V."/>
            <person name="Nash W.E."/>
            <person name="Mardis E.R."/>
            <person name="Wilson R.K."/>
        </authorList>
    </citation>
    <scope>NUCLEOTIDE SEQUENCE [LARGE SCALE GENOMIC DNA]</scope>
    <source>
        <strain evidence="1">DSM 15053</strain>
    </source>
</reference>
<sequence length="126" mass="14802">MTLIIISKSAGTAGKRYSKMKYYRHMYFTEGLEKKKDKIIKKLENKKFQVSIHLLVLPRNENNQLEIINSVLLLQPDYPKEDYFVVGIAKSYDDALELVEKIAKEVYHETKGTDIRSYILEKEQED</sequence>
<keyword evidence="2" id="KW-1185">Reference proteome</keyword>
<evidence type="ECO:0000313" key="1">
    <source>
        <dbReference type="EMBL" id="EEG75788.1"/>
    </source>
</evidence>
<evidence type="ECO:0000313" key="2">
    <source>
        <dbReference type="Proteomes" id="UP000004893"/>
    </source>
</evidence>
<proteinExistence type="predicted"/>
<accession>C0BWC7</accession>
<dbReference type="STRING" id="553973.CLOHYLEM_04146"/>
<dbReference type="AlphaFoldDB" id="C0BWC7"/>
<dbReference type="Proteomes" id="UP000004893">
    <property type="component" value="Unassembled WGS sequence"/>
</dbReference>
<dbReference type="eggNOG" id="ENOG5032SRT">
    <property type="taxonomic scope" value="Bacteria"/>
</dbReference>
<dbReference type="EMBL" id="ABYI02000005">
    <property type="protein sequence ID" value="EEG75788.1"/>
    <property type="molecule type" value="Genomic_DNA"/>
</dbReference>
<gene>
    <name evidence="1" type="ORF">CLOHYLEM_04146</name>
</gene>
<name>C0BWC7_9FIRM</name>
<dbReference type="HOGENOM" id="CLU_157802_1_0_9"/>